<dbReference type="NCBIfam" id="NF002258">
    <property type="entry name" value="PRK01192.1-1"/>
    <property type="match status" value="1"/>
</dbReference>
<keyword evidence="3 5" id="KW-0687">Ribonucleoprotein</keyword>
<comment type="similarity">
    <text evidence="1 5">Belongs to the eukaryotic ribosomal protein eL31 family.</text>
</comment>
<comment type="caution">
    <text evidence="6">The sequence shown here is derived from an EMBL/GenBank/DDBJ whole genome shotgun (WGS) entry which is preliminary data.</text>
</comment>
<proteinExistence type="inferred from homology"/>
<dbReference type="CDD" id="cd00463">
    <property type="entry name" value="Ribosomal_L31e"/>
    <property type="match status" value="1"/>
</dbReference>
<evidence type="ECO:0000256" key="4">
    <source>
        <dbReference type="ARBA" id="ARBA00035230"/>
    </source>
</evidence>
<dbReference type="SUPFAM" id="SSF54575">
    <property type="entry name" value="Ribosomal protein L31e"/>
    <property type="match status" value="1"/>
</dbReference>
<evidence type="ECO:0000313" key="6">
    <source>
        <dbReference type="EMBL" id="KON32405.1"/>
    </source>
</evidence>
<dbReference type="PANTHER" id="PTHR10956:SF0">
    <property type="entry name" value="60S RIBOSOMAL PROTEIN L31"/>
    <property type="match status" value="1"/>
</dbReference>
<keyword evidence="2 5" id="KW-0689">Ribosomal protein</keyword>
<protein>
    <recommendedName>
        <fullName evidence="4 5">Large ribosomal subunit protein eL31</fullName>
    </recommendedName>
</protein>
<dbReference type="GO" id="GO:0022625">
    <property type="term" value="C:cytosolic large ribosomal subunit"/>
    <property type="evidence" value="ECO:0007669"/>
    <property type="project" value="TreeGrafter"/>
</dbReference>
<dbReference type="InterPro" id="IPR000054">
    <property type="entry name" value="Ribosomal_eL31"/>
</dbReference>
<evidence type="ECO:0000256" key="2">
    <source>
        <dbReference type="ARBA" id="ARBA00022980"/>
    </source>
</evidence>
<dbReference type="GO" id="GO:0003735">
    <property type="term" value="F:structural constituent of ribosome"/>
    <property type="evidence" value="ECO:0007669"/>
    <property type="project" value="InterPro"/>
</dbReference>
<dbReference type="EMBL" id="LFWU01000068">
    <property type="protein sequence ID" value="KON32405.1"/>
    <property type="molecule type" value="Genomic_DNA"/>
</dbReference>
<evidence type="ECO:0000256" key="5">
    <source>
        <dbReference type="HAMAP-Rule" id="MF_00410"/>
    </source>
</evidence>
<evidence type="ECO:0000256" key="1">
    <source>
        <dbReference type="ARBA" id="ARBA00010808"/>
    </source>
</evidence>
<dbReference type="SMART" id="SM01380">
    <property type="entry name" value="Ribosomal_L31e"/>
    <property type="match status" value="1"/>
</dbReference>
<accession>A0A0M0BVL0</accession>
<dbReference type="Pfam" id="PF01198">
    <property type="entry name" value="Ribosomal_L31e"/>
    <property type="match status" value="1"/>
</dbReference>
<dbReference type="AlphaFoldDB" id="A0A0M0BVL0"/>
<dbReference type="GO" id="GO:0002181">
    <property type="term" value="P:cytoplasmic translation"/>
    <property type="evidence" value="ECO:0007669"/>
    <property type="project" value="TreeGrafter"/>
</dbReference>
<gene>
    <name evidence="5" type="primary">rpl31e</name>
    <name evidence="6" type="ORF">AC477_03035</name>
</gene>
<dbReference type="PANTHER" id="PTHR10956">
    <property type="entry name" value="60S RIBOSOMAL PROTEIN L31"/>
    <property type="match status" value="1"/>
</dbReference>
<name>A0A0M0BVL0_9ARCH</name>
<sequence>MVEERFYTIPLGKAWISTRKKRAPRATRIVKSFVLKHMKVRTEAEDEEEAERLVIDNEVNEKLWSRGIEKPPRKIRVRVTKDKEGVVTVLLAEGD</sequence>
<evidence type="ECO:0000256" key="3">
    <source>
        <dbReference type="ARBA" id="ARBA00023274"/>
    </source>
</evidence>
<dbReference type="HAMAP" id="MF_00410">
    <property type="entry name" value="Ribosomal_eL31"/>
    <property type="match status" value="1"/>
</dbReference>
<evidence type="ECO:0000313" key="7">
    <source>
        <dbReference type="Proteomes" id="UP000037237"/>
    </source>
</evidence>
<reference evidence="6 7" key="1">
    <citation type="submission" date="2015-06" db="EMBL/GenBank/DDBJ databases">
        <title>New insights into the roles of widespread benthic archaea in carbon and nitrogen cycling.</title>
        <authorList>
            <person name="Lazar C.S."/>
            <person name="Baker B.J."/>
            <person name="Seitz K.W."/>
            <person name="Hyde A.S."/>
            <person name="Dick G.J."/>
            <person name="Hinrichs K.-U."/>
            <person name="Teske A.P."/>
        </authorList>
    </citation>
    <scope>NUCLEOTIDE SEQUENCE [LARGE SCALE GENOMIC DNA]</scope>
    <source>
        <strain evidence="6">SG8-32-1</strain>
    </source>
</reference>
<dbReference type="Proteomes" id="UP000037237">
    <property type="component" value="Unassembled WGS sequence"/>
</dbReference>
<dbReference type="InterPro" id="IPR023621">
    <property type="entry name" value="Ribosomal_eL31_dom_sf"/>
</dbReference>
<dbReference type="Gene3D" id="3.10.440.10">
    <property type="match status" value="1"/>
</dbReference>
<organism evidence="6 7">
    <name type="scientific">miscellaneous Crenarchaeota group-1 archaeon SG8-32-1</name>
    <dbReference type="NCBI Taxonomy" id="1685124"/>
    <lineage>
        <taxon>Archaea</taxon>
        <taxon>Candidatus Bathyarchaeota</taxon>
        <taxon>MCG-1</taxon>
    </lineage>
</organism>